<dbReference type="FunFam" id="3.30.160.20:FF:000003">
    <property type="entry name" value="Ribonuclease 3"/>
    <property type="match status" value="1"/>
</dbReference>
<evidence type="ECO:0000256" key="11">
    <source>
        <dbReference type="ARBA" id="ARBA00022759"/>
    </source>
</evidence>
<keyword evidence="6 15" id="KW-0698">rRNA processing</keyword>
<reference evidence="18 19" key="1">
    <citation type="journal article" date="2016" name="Nat. Commun.">
        <title>Thousands of microbial genomes shed light on interconnected biogeochemical processes in an aquifer system.</title>
        <authorList>
            <person name="Anantharaman K."/>
            <person name="Brown C.T."/>
            <person name="Hug L.A."/>
            <person name="Sharon I."/>
            <person name="Castelle C.J."/>
            <person name="Probst A.J."/>
            <person name="Thomas B.C."/>
            <person name="Singh A."/>
            <person name="Wilkins M.J."/>
            <person name="Karaoz U."/>
            <person name="Brodie E.L."/>
            <person name="Williams K.H."/>
            <person name="Hubbard S.S."/>
            <person name="Banfield J.F."/>
        </authorList>
    </citation>
    <scope>NUCLEOTIDE SEQUENCE [LARGE SCALE GENOMIC DNA]</scope>
</reference>
<evidence type="ECO:0000256" key="5">
    <source>
        <dbReference type="ARBA" id="ARBA00022490"/>
    </source>
</evidence>
<keyword evidence="13 15" id="KW-0460">Magnesium</keyword>
<keyword evidence="5 15" id="KW-0963">Cytoplasm</keyword>
<dbReference type="GO" id="GO:0006364">
    <property type="term" value="P:rRNA processing"/>
    <property type="evidence" value="ECO:0007669"/>
    <property type="project" value="UniProtKB-UniRule"/>
</dbReference>
<dbReference type="EC" id="3.1.26.3" evidence="15"/>
<comment type="subcellular location">
    <subcellularLocation>
        <location evidence="2 15">Cytoplasm</location>
    </subcellularLocation>
</comment>
<dbReference type="InterPro" id="IPR014720">
    <property type="entry name" value="dsRBD_dom"/>
</dbReference>
<dbReference type="SUPFAM" id="SSF54768">
    <property type="entry name" value="dsRNA-binding domain-like"/>
    <property type="match status" value="1"/>
</dbReference>
<dbReference type="GO" id="GO:0005737">
    <property type="term" value="C:cytoplasm"/>
    <property type="evidence" value="ECO:0007669"/>
    <property type="project" value="UniProtKB-SubCell"/>
</dbReference>
<sequence length="226" mass="25357">MKKINDLKKLFNKSDFLDHALTHKSWVNENPNKRTSNERLEFLGDAILEFVVSQEIFKKFPNQEEGYLTALRSNLVNTQNLAKVAEKMGIGISLYLSKGEEEGGGRENPSLLADTVEAIIGALYLDQGLNTVKKFIIQNIFADLAEKTKMPLKDAKSRLQEYVQSQGYPAPNYNVIKEFGPDHLKEFTVEVIINKKSIAIGFGKSKSEAEQEAAYKALASFNPPSR</sequence>
<keyword evidence="7 15" id="KW-0507">mRNA processing</keyword>
<comment type="caution">
    <text evidence="18">The sequence shown here is derived from an EMBL/GenBank/DDBJ whole genome shotgun (WGS) entry which is preliminary data.</text>
</comment>
<keyword evidence="9 15" id="KW-0540">Nuclease</keyword>
<dbReference type="GO" id="GO:0019843">
    <property type="term" value="F:rRNA binding"/>
    <property type="evidence" value="ECO:0007669"/>
    <property type="project" value="UniProtKB-KW"/>
</dbReference>
<dbReference type="GO" id="GO:0003725">
    <property type="term" value="F:double-stranded RNA binding"/>
    <property type="evidence" value="ECO:0007669"/>
    <property type="project" value="TreeGrafter"/>
</dbReference>
<dbReference type="Pfam" id="PF14622">
    <property type="entry name" value="Ribonucleas_3_3"/>
    <property type="match status" value="1"/>
</dbReference>
<dbReference type="Pfam" id="PF00035">
    <property type="entry name" value="dsrm"/>
    <property type="match status" value="1"/>
</dbReference>
<dbReference type="GO" id="GO:0006397">
    <property type="term" value="P:mRNA processing"/>
    <property type="evidence" value="ECO:0007669"/>
    <property type="project" value="UniProtKB-UniRule"/>
</dbReference>
<accession>A0A1F7X9K2</accession>
<proteinExistence type="inferred from homology"/>
<evidence type="ECO:0000256" key="14">
    <source>
        <dbReference type="ARBA" id="ARBA00022884"/>
    </source>
</evidence>
<dbReference type="GO" id="GO:0004525">
    <property type="term" value="F:ribonuclease III activity"/>
    <property type="evidence" value="ECO:0007669"/>
    <property type="project" value="UniProtKB-UniRule"/>
</dbReference>
<evidence type="ECO:0000256" key="3">
    <source>
        <dbReference type="ARBA" id="ARBA00010183"/>
    </source>
</evidence>
<dbReference type="SMART" id="SM00358">
    <property type="entry name" value="DSRM"/>
    <property type="match status" value="1"/>
</dbReference>
<dbReference type="CDD" id="cd10845">
    <property type="entry name" value="DSRM_RNAse_III_family"/>
    <property type="match status" value="1"/>
</dbReference>
<gene>
    <name evidence="15" type="primary">rnc</name>
    <name evidence="18" type="ORF">A2Z22_00160</name>
</gene>
<comment type="subunit">
    <text evidence="4 15">Homodimer.</text>
</comment>
<evidence type="ECO:0000256" key="1">
    <source>
        <dbReference type="ARBA" id="ARBA00000109"/>
    </source>
</evidence>
<comment type="cofactor">
    <cofactor evidence="15">
        <name>Mg(2+)</name>
        <dbReference type="ChEBI" id="CHEBI:18420"/>
    </cofactor>
</comment>
<feature type="binding site" evidence="15">
    <location>
        <position position="117"/>
    </location>
    <ligand>
        <name>Mg(2+)</name>
        <dbReference type="ChEBI" id="CHEBI:18420"/>
    </ligand>
</feature>
<comment type="function">
    <text evidence="15">Digests double-stranded RNA. Involved in the processing of primary rRNA transcript to yield the immediate precursors to the large and small rRNAs (23S and 16S). Processes some mRNAs, and tRNAs when they are encoded in the rRNA operon. Processes pre-crRNA and tracrRNA of type II CRISPR loci if present in the organism.</text>
</comment>
<feature type="active site" evidence="15">
    <location>
        <position position="117"/>
    </location>
</feature>
<evidence type="ECO:0000256" key="4">
    <source>
        <dbReference type="ARBA" id="ARBA00011738"/>
    </source>
</evidence>
<dbReference type="InterPro" id="IPR011907">
    <property type="entry name" value="RNase_III"/>
</dbReference>
<dbReference type="NCBIfam" id="TIGR02191">
    <property type="entry name" value="RNaseIII"/>
    <property type="match status" value="1"/>
</dbReference>
<protein>
    <recommendedName>
        <fullName evidence="15">Ribonuclease 3</fullName>
        <ecNumber evidence="15">3.1.26.3</ecNumber>
    </recommendedName>
    <alternativeName>
        <fullName evidence="15">Ribonuclease III</fullName>
        <shortName evidence="15">RNase III</shortName>
    </alternativeName>
</protein>
<organism evidence="18 19">
    <name type="scientific">Candidatus Woesebacteria bacterium RBG_16_34_12</name>
    <dbReference type="NCBI Taxonomy" id="1802480"/>
    <lineage>
        <taxon>Bacteria</taxon>
        <taxon>Candidatus Woeseibacteriota</taxon>
    </lineage>
</organism>
<comment type="similarity">
    <text evidence="3">Belongs to the ribonuclease III family.</text>
</comment>
<evidence type="ECO:0000256" key="2">
    <source>
        <dbReference type="ARBA" id="ARBA00004496"/>
    </source>
</evidence>
<evidence type="ECO:0000259" key="16">
    <source>
        <dbReference type="PROSITE" id="PS50137"/>
    </source>
</evidence>
<name>A0A1F7X9K2_9BACT</name>
<dbReference type="PANTHER" id="PTHR11207:SF0">
    <property type="entry name" value="RIBONUCLEASE 3"/>
    <property type="match status" value="1"/>
</dbReference>
<dbReference type="Gene3D" id="3.30.160.20">
    <property type="match status" value="1"/>
</dbReference>
<dbReference type="Gene3D" id="1.10.1520.10">
    <property type="entry name" value="Ribonuclease III domain"/>
    <property type="match status" value="1"/>
</dbReference>
<keyword evidence="14 15" id="KW-0694">RNA-binding</keyword>
<evidence type="ECO:0000313" key="19">
    <source>
        <dbReference type="Proteomes" id="UP000177053"/>
    </source>
</evidence>
<dbReference type="GO" id="GO:0010468">
    <property type="term" value="P:regulation of gene expression"/>
    <property type="evidence" value="ECO:0007669"/>
    <property type="project" value="TreeGrafter"/>
</dbReference>
<feature type="active site" evidence="15">
    <location>
        <position position="45"/>
    </location>
</feature>
<dbReference type="GO" id="GO:0046872">
    <property type="term" value="F:metal ion binding"/>
    <property type="evidence" value="ECO:0007669"/>
    <property type="project" value="UniProtKB-KW"/>
</dbReference>
<dbReference type="PROSITE" id="PS50137">
    <property type="entry name" value="DS_RBD"/>
    <property type="match status" value="1"/>
</dbReference>
<evidence type="ECO:0000259" key="17">
    <source>
        <dbReference type="PROSITE" id="PS50142"/>
    </source>
</evidence>
<dbReference type="InterPro" id="IPR000999">
    <property type="entry name" value="RNase_III_dom"/>
</dbReference>
<evidence type="ECO:0000256" key="7">
    <source>
        <dbReference type="ARBA" id="ARBA00022664"/>
    </source>
</evidence>
<evidence type="ECO:0000256" key="13">
    <source>
        <dbReference type="ARBA" id="ARBA00022842"/>
    </source>
</evidence>
<evidence type="ECO:0000256" key="15">
    <source>
        <dbReference type="HAMAP-Rule" id="MF_00104"/>
    </source>
</evidence>
<dbReference type="SUPFAM" id="SSF69065">
    <property type="entry name" value="RNase III domain-like"/>
    <property type="match status" value="1"/>
</dbReference>
<feature type="binding site" evidence="15">
    <location>
        <position position="41"/>
    </location>
    <ligand>
        <name>Mg(2+)</name>
        <dbReference type="ChEBI" id="CHEBI:18420"/>
    </ligand>
</feature>
<dbReference type="HAMAP" id="MF_00104">
    <property type="entry name" value="RNase_III"/>
    <property type="match status" value="1"/>
</dbReference>
<evidence type="ECO:0000256" key="8">
    <source>
        <dbReference type="ARBA" id="ARBA00022694"/>
    </source>
</evidence>
<dbReference type="PANTHER" id="PTHR11207">
    <property type="entry name" value="RIBONUCLEASE III"/>
    <property type="match status" value="1"/>
</dbReference>
<evidence type="ECO:0000256" key="10">
    <source>
        <dbReference type="ARBA" id="ARBA00022723"/>
    </source>
</evidence>
<evidence type="ECO:0000256" key="12">
    <source>
        <dbReference type="ARBA" id="ARBA00022801"/>
    </source>
</evidence>
<dbReference type="PROSITE" id="PS00517">
    <property type="entry name" value="RNASE_3_1"/>
    <property type="match status" value="1"/>
</dbReference>
<dbReference type="PROSITE" id="PS50142">
    <property type="entry name" value="RNASE_3_2"/>
    <property type="match status" value="1"/>
</dbReference>
<keyword evidence="10 15" id="KW-0479">Metal-binding</keyword>
<feature type="binding site" evidence="15">
    <location>
        <position position="114"/>
    </location>
    <ligand>
        <name>Mg(2+)</name>
        <dbReference type="ChEBI" id="CHEBI:18420"/>
    </ligand>
</feature>
<keyword evidence="15" id="KW-0699">rRNA-binding</keyword>
<dbReference type="FunFam" id="1.10.1520.10:FF:000001">
    <property type="entry name" value="Ribonuclease 3"/>
    <property type="match status" value="1"/>
</dbReference>
<keyword evidence="11 15" id="KW-0255">Endonuclease</keyword>
<dbReference type="CDD" id="cd00593">
    <property type="entry name" value="RIBOc"/>
    <property type="match status" value="1"/>
</dbReference>
<dbReference type="SMART" id="SM00535">
    <property type="entry name" value="RIBOc"/>
    <property type="match status" value="1"/>
</dbReference>
<dbReference type="Proteomes" id="UP000177053">
    <property type="component" value="Unassembled WGS sequence"/>
</dbReference>
<dbReference type="InterPro" id="IPR036389">
    <property type="entry name" value="RNase_III_sf"/>
</dbReference>
<keyword evidence="12 15" id="KW-0378">Hydrolase</keyword>
<feature type="domain" description="RNase III" evidence="17">
    <location>
        <begin position="11"/>
        <end position="128"/>
    </location>
</feature>
<evidence type="ECO:0000313" key="18">
    <source>
        <dbReference type="EMBL" id="OGM11449.1"/>
    </source>
</evidence>
<dbReference type="GO" id="GO:0008033">
    <property type="term" value="P:tRNA processing"/>
    <property type="evidence" value="ECO:0007669"/>
    <property type="project" value="UniProtKB-KW"/>
</dbReference>
<dbReference type="GO" id="GO:0042802">
    <property type="term" value="F:identical protein binding"/>
    <property type="evidence" value="ECO:0007669"/>
    <property type="project" value="UniProtKB-ARBA"/>
</dbReference>
<dbReference type="AlphaFoldDB" id="A0A1F7X9K2"/>
<feature type="domain" description="DRBM" evidence="16">
    <location>
        <begin position="154"/>
        <end position="223"/>
    </location>
</feature>
<evidence type="ECO:0000256" key="6">
    <source>
        <dbReference type="ARBA" id="ARBA00022552"/>
    </source>
</evidence>
<keyword evidence="8 15" id="KW-0819">tRNA processing</keyword>
<dbReference type="EMBL" id="MGFS01000016">
    <property type="protein sequence ID" value="OGM11449.1"/>
    <property type="molecule type" value="Genomic_DNA"/>
</dbReference>
<evidence type="ECO:0000256" key="9">
    <source>
        <dbReference type="ARBA" id="ARBA00022722"/>
    </source>
</evidence>
<comment type="catalytic activity">
    <reaction evidence="1 15">
        <text>Endonucleolytic cleavage to 5'-phosphomonoester.</text>
        <dbReference type="EC" id="3.1.26.3"/>
    </reaction>
</comment>